<dbReference type="AlphaFoldDB" id="A0A6L9Y7M7"/>
<accession>A0A6L9Y7M7</accession>
<organism evidence="1 2">
    <name type="scientific">Pelistega ratti</name>
    <dbReference type="NCBI Taxonomy" id="2652177"/>
    <lineage>
        <taxon>Bacteria</taxon>
        <taxon>Pseudomonadati</taxon>
        <taxon>Pseudomonadota</taxon>
        <taxon>Betaproteobacteria</taxon>
        <taxon>Burkholderiales</taxon>
        <taxon>Alcaligenaceae</taxon>
        <taxon>Pelistega</taxon>
    </lineage>
</organism>
<dbReference type="RefSeq" id="WP_163764393.1">
    <property type="nucleotide sequence ID" value="NZ_JAAGYR010000009.1"/>
</dbReference>
<gene>
    <name evidence="1" type="ORF">F9B74_05625</name>
</gene>
<sequence>MSTAILIDGAYFIKRIRHFEPNNYFNAERMADLAIRCAILHLSDNKKQNERALRKELYRIFSTTALH</sequence>
<keyword evidence="2" id="KW-1185">Reference proteome</keyword>
<evidence type="ECO:0008006" key="3">
    <source>
        <dbReference type="Google" id="ProtNLM"/>
    </source>
</evidence>
<dbReference type="Proteomes" id="UP000477651">
    <property type="component" value="Unassembled WGS sequence"/>
</dbReference>
<protein>
    <recommendedName>
        <fullName evidence="3">NYN domain-containing protein</fullName>
    </recommendedName>
</protein>
<evidence type="ECO:0000313" key="1">
    <source>
        <dbReference type="EMBL" id="NEN75804.1"/>
    </source>
</evidence>
<comment type="caution">
    <text evidence="1">The sequence shown here is derived from an EMBL/GenBank/DDBJ whole genome shotgun (WGS) entry which is preliminary data.</text>
</comment>
<proteinExistence type="predicted"/>
<name>A0A6L9Y7M7_9BURK</name>
<dbReference type="EMBL" id="JAAGYR010000009">
    <property type="protein sequence ID" value="NEN75804.1"/>
    <property type="molecule type" value="Genomic_DNA"/>
</dbReference>
<reference evidence="1 2" key="1">
    <citation type="submission" date="2020-02" db="EMBL/GenBank/DDBJ databases">
        <title>Pelistega sp. NLN82 were isolated from wild rodents of the Hainan Island.</title>
        <authorList>
            <person name="Niu N."/>
            <person name="Zhou J."/>
        </authorList>
    </citation>
    <scope>NUCLEOTIDE SEQUENCE [LARGE SCALE GENOMIC DNA]</scope>
    <source>
        <strain evidence="1 2">NLN82</strain>
    </source>
</reference>
<evidence type="ECO:0000313" key="2">
    <source>
        <dbReference type="Proteomes" id="UP000477651"/>
    </source>
</evidence>